<evidence type="ECO:0000313" key="2">
    <source>
        <dbReference type="EMBL" id="EWC48021.1"/>
    </source>
</evidence>
<keyword evidence="3" id="KW-1185">Reference proteome</keyword>
<feature type="compositionally biased region" description="Low complexity" evidence="1">
    <location>
        <begin position="30"/>
        <end position="46"/>
    </location>
</feature>
<protein>
    <submittedName>
        <fullName evidence="2">Uncharacterized protein</fullName>
    </submittedName>
</protein>
<evidence type="ECO:0000256" key="1">
    <source>
        <dbReference type="SAM" id="MobiDB-lite"/>
    </source>
</evidence>
<organism evidence="2 3">
    <name type="scientific">Drechslerella stenobrocha 248</name>
    <dbReference type="NCBI Taxonomy" id="1043628"/>
    <lineage>
        <taxon>Eukaryota</taxon>
        <taxon>Fungi</taxon>
        <taxon>Dikarya</taxon>
        <taxon>Ascomycota</taxon>
        <taxon>Pezizomycotina</taxon>
        <taxon>Orbiliomycetes</taxon>
        <taxon>Orbiliales</taxon>
        <taxon>Orbiliaceae</taxon>
        <taxon>Drechslerella</taxon>
    </lineage>
</organism>
<dbReference type="Proteomes" id="UP000024837">
    <property type="component" value="Unassembled WGS sequence"/>
</dbReference>
<sequence length="195" mass="20658">MSGTPPERPHSHQKGLITNHWNDLPTGYIPSPTSSTPRSTSRNSSTLAVGSTINRIASASPLRQSNGATDGCQPSQSRHDGDGPGGSATDDEAKPLDVLLPTLYNLPSTLSRNEHTMLQTRINKSLLPGKGDGGVTAPQRLWIRGLLHGFVVEGTIDGKAAKEEIVAFMRRESGVAGWASSVRKLVESVVEQSAG</sequence>
<accession>W7HV20</accession>
<gene>
    <name evidence="2" type="ORF">DRE_02600</name>
</gene>
<reference evidence="2 3" key="1">
    <citation type="submission" date="2013-05" db="EMBL/GenBank/DDBJ databases">
        <title>Drechslerella stenobrocha genome reveals carnivorous origination and mechanical trapping mechanism of predatory fungi.</title>
        <authorList>
            <person name="Liu X."/>
            <person name="Zhang W."/>
            <person name="Liu K."/>
        </authorList>
    </citation>
    <scope>NUCLEOTIDE SEQUENCE [LARGE SCALE GENOMIC DNA]</scope>
    <source>
        <strain evidence="2 3">248</strain>
    </source>
</reference>
<name>W7HV20_9PEZI</name>
<dbReference type="HOGENOM" id="CLU_1447626_0_0_1"/>
<dbReference type="OrthoDB" id="5412732at2759"/>
<dbReference type="AlphaFoldDB" id="W7HV20"/>
<dbReference type="EMBL" id="KI966406">
    <property type="protein sequence ID" value="EWC48021.1"/>
    <property type="molecule type" value="Genomic_DNA"/>
</dbReference>
<evidence type="ECO:0000313" key="3">
    <source>
        <dbReference type="Proteomes" id="UP000024837"/>
    </source>
</evidence>
<feature type="compositionally biased region" description="Polar residues" evidence="1">
    <location>
        <begin position="47"/>
        <end position="76"/>
    </location>
</feature>
<feature type="region of interest" description="Disordered" evidence="1">
    <location>
        <begin position="1"/>
        <end position="93"/>
    </location>
</feature>
<proteinExistence type="predicted"/>